<keyword evidence="2" id="KW-1185">Reference proteome</keyword>
<gene>
    <name evidence="1" type="ORF">LF1_24750</name>
</gene>
<sequence length="88" mass="9351">MIRFQCDRSRSAGSAAIELALAEYPVADPVRVQSLSASETCPRRTDPNAVEISGLGKHGLVRLTALGIAPRVVLVPNARGDAHAVKQF</sequence>
<dbReference type="EMBL" id="VRLW01000001">
    <property type="protein sequence ID" value="KAA1259937.1"/>
    <property type="molecule type" value="Genomic_DNA"/>
</dbReference>
<accession>A0A5B1CFF4</accession>
<dbReference type="AlphaFoldDB" id="A0A5B1CFF4"/>
<organism evidence="1 2">
    <name type="scientific">Rubripirellula obstinata</name>
    <dbReference type="NCBI Taxonomy" id="406547"/>
    <lineage>
        <taxon>Bacteria</taxon>
        <taxon>Pseudomonadati</taxon>
        <taxon>Planctomycetota</taxon>
        <taxon>Planctomycetia</taxon>
        <taxon>Pirellulales</taxon>
        <taxon>Pirellulaceae</taxon>
        <taxon>Rubripirellula</taxon>
    </lineage>
</organism>
<proteinExistence type="predicted"/>
<reference evidence="1 2" key="1">
    <citation type="submission" date="2019-08" db="EMBL/GenBank/DDBJ databases">
        <title>Deep-cultivation of Planctomycetes and their phenomic and genomic characterization uncovers novel biology.</title>
        <authorList>
            <person name="Wiegand S."/>
            <person name="Jogler M."/>
            <person name="Boedeker C."/>
            <person name="Pinto D."/>
            <person name="Vollmers J."/>
            <person name="Rivas-Marin E."/>
            <person name="Kohn T."/>
            <person name="Peeters S.H."/>
            <person name="Heuer A."/>
            <person name="Rast P."/>
            <person name="Oberbeckmann S."/>
            <person name="Bunk B."/>
            <person name="Jeske O."/>
            <person name="Meyerdierks A."/>
            <person name="Storesund J.E."/>
            <person name="Kallscheuer N."/>
            <person name="Luecker S."/>
            <person name="Lage O.M."/>
            <person name="Pohl T."/>
            <person name="Merkel B.J."/>
            <person name="Hornburger P."/>
            <person name="Mueller R.-W."/>
            <person name="Bruemmer F."/>
            <person name="Labrenz M."/>
            <person name="Spormann A.M."/>
            <person name="Op Den Camp H."/>
            <person name="Overmann J."/>
            <person name="Amann R."/>
            <person name="Jetten M.S.M."/>
            <person name="Mascher T."/>
            <person name="Medema M.H."/>
            <person name="Devos D.P."/>
            <person name="Kaster A.-K."/>
            <person name="Ovreas L."/>
            <person name="Rohde M."/>
            <person name="Galperin M.Y."/>
            <person name="Jogler C."/>
        </authorList>
    </citation>
    <scope>NUCLEOTIDE SEQUENCE [LARGE SCALE GENOMIC DNA]</scope>
    <source>
        <strain evidence="1 2">LF1</strain>
    </source>
</reference>
<evidence type="ECO:0000313" key="1">
    <source>
        <dbReference type="EMBL" id="KAA1259937.1"/>
    </source>
</evidence>
<comment type="caution">
    <text evidence="1">The sequence shown here is derived from an EMBL/GenBank/DDBJ whole genome shotgun (WGS) entry which is preliminary data.</text>
</comment>
<protein>
    <submittedName>
        <fullName evidence="1">Uncharacterized protein</fullName>
    </submittedName>
</protein>
<dbReference type="Proteomes" id="UP000322699">
    <property type="component" value="Unassembled WGS sequence"/>
</dbReference>
<evidence type="ECO:0000313" key="2">
    <source>
        <dbReference type="Proteomes" id="UP000322699"/>
    </source>
</evidence>
<name>A0A5B1CFF4_9BACT</name>